<evidence type="ECO:0000313" key="2">
    <source>
        <dbReference type="EMBL" id="KAG5271079.1"/>
    </source>
</evidence>
<reference evidence="2" key="1">
    <citation type="submission" date="2020-10" db="EMBL/GenBank/DDBJ databases">
        <title>Chromosome-scale genome assembly of the Allis shad, Alosa alosa.</title>
        <authorList>
            <person name="Margot Z."/>
            <person name="Christophe K."/>
            <person name="Cabau C."/>
            <person name="Louis A."/>
            <person name="Berthelot C."/>
            <person name="Parey E."/>
            <person name="Roest Crollius H."/>
            <person name="Montfort J."/>
            <person name="Robinson-Rechavi M."/>
            <person name="Bucao C."/>
            <person name="Bouchez O."/>
            <person name="Gislard M."/>
            <person name="Lluch J."/>
            <person name="Milhes M."/>
            <person name="Lampietro C."/>
            <person name="Lopez Roques C."/>
            <person name="Donnadieu C."/>
            <person name="Braasch I."/>
            <person name="Desvignes T."/>
            <person name="Postlethwait J."/>
            <person name="Bobe J."/>
            <person name="Guiguen Y."/>
        </authorList>
    </citation>
    <scope>NUCLEOTIDE SEQUENCE</scope>
    <source>
        <strain evidence="2">M-15738</strain>
        <tissue evidence="2">Blood</tissue>
    </source>
</reference>
<feature type="region of interest" description="Disordered" evidence="1">
    <location>
        <begin position="61"/>
        <end position="89"/>
    </location>
</feature>
<dbReference type="AlphaFoldDB" id="A0AAV6G7H4"/>
<organism evidence="2 3">
    <name type="scientific">Alosa alosa</name>
    <name type="common">allis shad</name>
    <dbReference type="NCBI Taxonomy" id="278164"/>
    <lineage>
        <taxon>Eukaryota</taxon>
        <taxon>Metazoa</taxon>
        <taxon>Chordata</taxon>
        <taxon>Craniata</taxon>
        <taxon>Vertebrata</taxon>
        <taxon>Euteleostomi</taxon>
        <taxon>Actinopterygii</taxon>
        <taxon>Neopterygii</taxon>
        <taxon>Teleostei</taxon>
        <taxon>Clupei</taxon>
        <taxon>Clupeiformes</taxon>
        <taxon>Clupeoidei</taxon>
        <taxon>Clupeidae</taxon>
        <taxon>Alosa</taxon>
    </lineage>
</organism>
<keyword evidence="3" id="KW-1185">Reference proteome</keyword>
<evidence type="ECO:0000313" key="3">
    <source>
        <dbReference type="Proteomes" id="UP000823561"/>
    </source>
</evidence>
<proteinExistence type="predicted"/>
<gene>
    <name evidence="2" type="ORF">AALO_G00175650</name>
</gene>
<protein>
    <submittedName>
        <fullName evidence="2">Uncharacterized protein</fullName>
    </submittedName>
</protein>
<dbReference type="Proteomes" id="UP000823561">
    <property type="component" value="Chromosome 13"/>
</dbReference>
<evidence type="ECO:0000256" key="1">
    <source>
        <dbReference type="SAM" id="MobiDB-lite"/>
    </source>
</evidence>
<dbReference type="EMBL" id="JADWDJ010000013">
    <property type="protein sequence ID" value="KAG5271079.1"/>
    <property type="molecule type" value="Genomic_DNA"/>
</dbReference>
<feature type="compositionally biased region" description="Polar residues" evidence="1">
    <location>
        <begin position="65"/>
        <end position="76"/>
    </location>
</feature>
<accession>A0AAV6G7H4</accession>
<sequence>MHSPDAVRPHREGAVIYRSRVKAGKGCPREPQVLDWRRAEMAWTSVEPLAWIPGDVRAVRHRGSSPAQDPLPTQVSLAGKESSYPARQL</sequence>
<name>A0AAV6G7H4_9TELE</name>
<comment type="caution">
    <text evidence="2">The sequence shown here is derived from an EMBL/GenBank/DDBJ whole genome shotgun (WGS) entry which is preliminary data.</text>
</comment>